<evidence type="ECO:0000256" key="10">
    <source>
        <dbReference type="ARBA" id="ARBA00023136"/>
    </source>
</evidence>
<dbReference type="InterPro" id="IPR006814">
    <property type="entry name" value="PSII_PsbR"/>
</dbReference>
<dbReference type="HOGENOM" id="CLU_150952_1_0_1"/>
<proteinExistence type="inferred from homology"/>
<keyword evidence="5" id="KW-0150">Chloroplast</keyword>
<protein>
    <recommendedName>
        <fullName evidence="4">Photosystem II 10 kDa polypeptide, chloroplastic</fullName>
    </recommendedName>
</protein>
<keyword evidence="9" id="KW-0793">Thylakoid</keyword>
<accession>D8RMI9</accession>
<reference evidence="13 14" key="1">
    <citation type="journal article" date="2011" name="Science">
        <title>The Selaginella genome identifies genetic changes associated with the evolution of vascular plants.</title>
        <authorList>
            <person name="Banks J.A."/>
            <person name="Nishiyama T."/>
            <person name="Hasebe M."/>
            <person name="Bowman J.L."/>
            <person name="Gribskov M."/>
            <person name="dePamphilis C."/>
            <person name="Albert V.A."/>
            <person name="Aono N."/>
            <person name="Aoyama T."/>
            <person name="Ambrose B.A."/>
            <person name="Ashton N.W."/>
            <person name="Axtell M.J."/>
            <person name="Barker E."/>
            <person name="Barker M.S."/>
            <person name="Bennetzen J.L."/>
            <person name="Bonawitz N.D."/>
            <person name="Chapple C."/>
            <person name="Cheng C."/>
            <person name="Correa L.G."/>
            <person name="Dacre M."/>
            <person name="DeBarry J."/>
            <person name="Dreyer I."/>
            <person name="Elias M."/>
            <person name="Engstrom E.M."/>
            <person name="Estelle M."/>
            <person name="Feng L."/>
            <person name="Finet C."/>
            <person name="Floyd S.K."/>
            <person name="Frommer W.B."/>
            <person name="Fujita T."/>
            <person name="Gramzow L."/>
            <person name="Gutensohn M."/>
            <person name="Harholt J."/>
            <person name="Hattori M."/>
            <person name="Heyl A."/>
            <person name="Hirai T."/>
            <person name="Hiwatashi Y."/>
            <person name="Ishikawa M."/>
            <person name="Iwata M."/>
            <person name="Karol K.G."/>
            <person name="Koehler B."/>
            <person name="Kolukisaoglu U."/>
            <person name="Kubo M."/>
            <person name="Kurata T."/>
            <person name="Lalonde S."/>
            <person name="Li K."/>
            <person name="Li Y."/>
            <person name="Litt A."/>
            <person name="Lyons E."/>
            <person name="Manning G."/>
            <person name="Maruyama T."/>
            <person name="Michael T.P."/>
            <person name="Mikami K."/>
            <person name="Miyazaki S."/>
            <person name="Morinaga S."/>
            <person name="Murata T."/>
            <person name="Mueller-Roeber B."/>
            <person name="Nelson D.R."/>
            <person name="Obara M."/>
            <person name="Oguri Y."/>
            <person name="Olmstead R.G."/>
            <person name="Onodera N."/>
            <person name="Petersen B.L."/>
            <person name="Pils B."/>
            <person name="Prigge M."/>
            <person name="Rensing S.A."/>
            <person name="Riano-Pachon D.M."/>
            <person name="Roberts A.W."/>
            <person name="Sato Y."/>
            <person name="Scheller H.V."/>
            <person name="Schulz B."/>
            <person name="Schulz C."/>
            <person name="Shakirov E.V."/>
            <person name="Shibagaki N."/>
            <person name="Shinohara N."/>
            <person name="Shippen D.E."/>
            <person name="Soerensen I."/>
            <person name="Sotooka R."/>
            <person name="Sugimoto N."/>
            <person name="Sugita M."/>
            <person name="Sumikawa N."/>
            <person name="Tanurdzic M."/>
            <person name="Theissen G."/>
            <person name="Ulvskov P."/>
            <person name="Wakazuki S."/>
            <person name="Weng J.K."/>
            <person name="Willats W.W."/>
            <person name="Wipf D."/>
            <person name="Wolf P.G."/>
            <person name="Yang L."/>
            <person name="Zimmer A.D."/>
            <person name="Zhu Q."/>
            <person name="Mitros T."/>
            <person name="Hellsten U."/>
            <person name="Loque D."/>
            <person name="Otillar R."/>
            <person name="Salamov A."/>
            <person name="Schmutz J."/>
            <person name="Shapiro H."/>
            <person name="Lindquist E."/>
            <person name="Lucas S."/>
            <person name="Rokhsar D."/>
            <person name="Grigoriev I.V."/>
        </authorList>
    </citation>
    <scope>NUCLEOTIDE SEQUENCE [LARGE SCALE GENOMIC DNA]</scope>
</reference>
<sequence>MAAVLERSAFCGSSLARAPVAARGLPALSTRLTVTARGGKKISTKAPLGPSGDLSFKSGLDASGRGTKGKGVYQFTKKYGANVDGYSPIYTPDEWSPSGDVYTGGQTGLLLWAITLGGVLLAGVFLVYSTSALAS</sequence>
<name>D8RMI9_SELML</name>
<dbReference type="GO" id="GO:0009535">
    <property type="term" value="C:chloroplast thylakoid membrane"/>
    <property type="evidence" value="ECO:0007669"/>
    <property type="project" value="UniProtKB-SubCell"/>
</dbReference>
<dbReference type="GO" id="GO:0015979">
    <property type="term" value="P:photosynthesis"/>
    <property type="evidence" value="ECO:0007669"/>
    <property type="project" value="UniProtKB-KW"/>
</dbReference>
<evidence type="ECO:0000256" key="6">
    <source>
        <dbReference type="ARBA" id="ARBA00022531"/>
    </source>
</evidence>
<dbReference type="FunCoup" id="D8RMI9">
    <property type="interactions" value="1507"/>
</dbReference>
<evidence type="ECO:0000256" key="2">
    <source>
        <dbReference type="ARBA" id="ARBA00004334"/>
    </source>
</evidence>
<organism evidence="14">
    <name type="scientific">Selaginella moellendorffii</name>
    <name type="common">Spikemoss</name>
    <dbReference type="NCBI Taxonomy" id="88036"/>
    <lineage>
        <taxon>Eukaryota</taxon>
        <taxon>Viridiplantae</taxon>
        <taxon>Streptophyta</taxon>
        <taxon>Embryophyta</taxon>
        <taxon>Tracheophyta</taxon>
        <taxon>Lycopodiopsida</taxon>
        <taxon>Selaginellales</taxon>
        <taxon>Selaginellaceae</taxon>
        <taxon>Selaginella</taxon>
    </lineage>
</organism>
<dbReference type="Pfam" id="PF04725">
    <property type="entry name" value="PsbR"/>
    <property type="match status" value="1"/>
</dbReference>
<keyword evidence="7" id="KW-0934">Plastid</keyword>
<dbReference type="PANTHER" id="PTHR34369:SF7">
    <property type="entry name" value="PHOTOSYSTEM II 10 KDA POLYPEPTIDE, CHLOROPLASTIC"/>
    <property type="match status" value="1"/>
</dbReference>
<evidence type="ECO:0000256" key="12">
    <source>
        <dbReference type="SAM" id="Phobius"/>
    </source>
</evidence>
<evidence type="ECO:0000256" key="4">
    <source>
        <dbReference type="ARBA" id="ARBA00018725"/>
    </source>
</evidence>
<comment type="function">
    <text evidence="1">Associated with the oxygen-evolving complex of photosystem II.</text>
</comment>
<dbReference type="PANTHER" id="PTHR34369">
    <property type="entry name" value="PHOTOSYSTEM II 10 KDA POLYPEPTIDE, CHLOROPLASTIC"/>
    <property type="match status" value="1"/>
</dbReference>
<dbReference type="AlphaFoldDB" id="D8RMI9"/>
<feature type="transmembrane region" description="Helical" evidence="12">
    <location>
        <begin position="109"/>
        <end position="128"/>
    </location>
</feature>
<evidence type="ECO:0000256" key="9">
    <source>
        <dbReference type="ARBA" id="ARBA00023078"/>
    </source>
</evidence>
<evidence type="ECO:0000256" key="3">
    <source>
        <dbReference type="ARBA" id="ARBA00006659"/>
    </source>
</evidence>
<evidence type="ECO:0000256" key="8">
    <source>
        <dbReference type="ARBA" id="ARBA00022946"/>
    </source>
</evidence>
<keyword evidence="11" id="KW-0604">Photosystem II</keyword>
<evidence type="ECO:0000256" key="7">
    <source>
        <dbReference type="ARBA" id="ARBA00022640"/>
    </source>
</evidence>
<dbReference type="EMBL" id="GL377584">
    <property type="protein sequence ID" value="EFJ26346.1"/>
    <property type="molecule type" value="Genomic_DNA"/>
</dbReference>
<gene>
    <name evidence="13" type="ORF">SELMODRAFT_231914</name>
</gene>
<evidence type="ECO:0000256" key="11">
    <source>
        <dbReference type="ARBA" id="ARBA00023276"/>
    </source>
</evidence>
<dbReference type="GO" id="GO:0009654">
    <property type="term" value="C:photosystem II oxygen evolving complex"/>
    <property type="evidence" value="ECO:0007669"/>
    <property type="project" value="InterPro"/>
</dbReference>
<keyword evidence="6" id="KW-0602">Photosynthesis</keyword>
<evidence type="ECO:0000256" key="1">
    <source>
        <dbReference type="ARBA" id="ARBA00002966"/>
    </source>
</evidence>
<dbReference type="Gramene" id="EFJ26346">
    <property type="protein sequence ID" value="EFJ26346"/>
    <property type="gene ID" value="SELMODRAFT_231914"/>
</dbReference>
<dbReference type="STRING" id="88036.D8RMI9"/>
<dbReference type="OMA" id="IYARDEW"/>
<dbReference type="eggNOG" id="ENOG502S6EE">
    <property type="taxonomic scope" value="Eukaryota"/>
</dbReference>
<keyword evidence="12" id="KW-1133">Transmembrane helix</keyword>
<evidence type="ECO:0000313" key="13">
    <source>
        <dbReference type="EMBL" id="EFJ26346.1"/>
    </source>
</evidence>
<dbReference type="KEGG" id="smo:SELMODRAFT_231914"/>
<keyword evidence="14" id="KW-1185">Reference proteome</keyword>
<dbReference type="Proteomes" id="UP000001514">
    <property type="component" value="Unassembled WGS sequence"/>
</dbReference>
<comment type="subcellular location">
    <subcellularLocation>
        <location evidence="2">Plastid</location>
        <location evidence="2">Chloroplast thylakoid membrane</location>
    </subcellularLocation>
</comment>
<evidence type="ECO:0000256" key="5">
    <source>
        <dbReference type="ARBA" id="ARBA00022528"/>
    </source>
</evidence>
<evidence type="ECO:0000313" key="14">
    <source>
        <dbReference type="Proteomes" id="UP000001514"/>
    </source>
</evidence>
<keyword evidence="12" id="KW-0812">Transmembrane</keyword>
<keyword evidence="10 12" id="KW-0472">Membrane</keyword>
<dbReference type="InParanoid" id="D8RMI9"/>
<keyword evidence="8" id="KW-0809">Transit peptide</keyword>
<comment type="similarity">
    <text evidence="3">Belongs to the psbR family.</text>
</comment>